<evidence type="ECO:0000313" key="2">
    <source>
        <dbReference type="Proteomes" id="UP000001064"/>
    </source>
</evidence>
<dbReference type="OrthoDB" id="10541761at2759"/>
<reference evidence="2" key="1">
    <citation type="journal article" date="2011" name="Genome Biol.">
        <title>Comparative genomics of the social amoebae Dictyostelium discoideum and Dictyostelium purpureum.</title>
        <authorList>
            <consortium name="US DOE Joint Genome Institute (JGI-PGF)"/>
            <person name="Sucgang R."/>
            <person name="Kuo A."/>
            <person name="Tian X."/>
            <person name="Salerno W."/>
            <person name="Parikh A."/>
            <person name="Feasley C.L."/>
            <person name="Dalin E."/>
            <person name="Tu H."/>
            <person name="Huang E."/>
            <person name="Barry K."/>
            <person name="Lindquist E."/>
            <person name="Shapiro H."/>
            <person name="Bruce D."/>
            <person name="Schmutz J."/>
            <person name="Salamov A."/>
            <person name="Fey P."/>
            <person name="Gaudet P."/>
            <person name="Anjard C."/>
            <person name="Babu M.M."/>
            <person name="Basu S."/>
            <person name="Bushmanova Y."/>
            <person name="van der Wel H."/>
            <person name="Katoh-Kurasawa M."/>
            <person name="Dinh C."/>
            <person name="Coutinho P.M."/>
            <person name="Saito T."/>
            <person name="Elias M."/>
            <person name="Schaap P."/>
            <person name="Kay R.R."/>
            <person name="Henrissat B."/>
            <person name="Eichinger L."/>
            <person name="Rivero F."/>
            <person name="Putnam N.H."/>
            <person name="West C.M."/>
            <person name="Loomis W.F."/>
            <person name="Chisholm R.L."/>
            <person name="Shaulsky G."/>
            <person name="Strassmann J.E."/>
            <person name="Queller D.C."/>
            <person name="Kuspa A."/>
            <person name="Grigoriev I.V."/>
        </authorList>
    </citation>
    <scope>NUCLEOTIDE SEQUENCE [LARGE SCALE GENOMIC DNA]</scope>
    <source>
        <strain evidence="2">QSDP1</strain>
    </source>
</reference>
<organism evidence="1 2">
    <name type="scientific">Dictyostelium purpureum</name>
    <name type="common">Slime mold</name>
    <dbReference type="NCBI Taxonomy" id="5786"/>
    <lineage>
        <taxon>Eukaryota</taxon>
        <taxon>Amoebozoa</taxon>
        <taxon>Evosea</taxon>
        <taxon>Eumycetozoa</taxon>
        <taxon>Dictyostelia</taxon>
        <taxon>Dictyosteliales</taxon>
        <taxon>Dictyosteliaceae</taxon>
        <taxon>Dictyostelium</taxon>
    </lineage>
</organism>
<sequence length="89" mass="9942">GSLVITRKSSDNGSLKALVLNLNSGTLINTSKQRYILSKSVLDEINLLLNRLDLSEGNLDFRNSSIPSSYIYFMAYTQYGNSVVWQGKH</sequence>
<keyword evidence="2" id="KW-1185">Reference proteome</keyword>
<dbReference type="VEuPathDB" id="AmoebaDB:DICPUDRAFT_28879"/>
<dbReference type="InParanoid" id="F0ZCM7"/>
<feature type="non-terminal residue" evidence="1">
    <location>
        <position position="1"/>
    </location>
</feature>
<dbReference type="GeneID" id="10502376"/>
<dbReference type="EMBL" id="GL870979">
    <property type="protein sequence ID" value="EGC38321.1"/>
    <property type="molecule type" value="Genomic_DNA"/>
</dbReference>
<gene>
    <name evidence="1" type="ORF">DICPUDRAFT_28879</name>
</gene>
<dbReference type="AlphaFoldDB" id="F0ZCM7"/>
<dbReference type="Proteomes" id="UP000001064">
    <property type="component" value="Unassembled WGS sequence"/>
</dbReference>
<dbReference type="KEGG" id="dpp:DICPUDRAFT_28879"/>
<accession>F0ZCM7</accession>
<proteinExistence type="predicted"/>
<name>F0ZCM7_DICPU</name>
<dbReference type="eggNOG" id="ENOG502RIFQ">
    <property type="taxonomic scope" value="Eukaryota"/>
</dbReference>
<dbReference type="FunCoup" id="F0ZCM7">
    <property type="interactions" value="937"/>
</dbReference>
<protein>
    <submittedName>
        <fullName evidence="1">Uncharacterized protein</fullName>
    </submittedName>
</protein>
<dbReference type="RefSeq" id="XP_003285182.1">
    <property type="nucleotide sequence ID" value="XM_003285134.1"/>
</dbReference>
<evidence type="ECO:0000313" key="1">
    <source>
        <dbReference type="EMBL" id="EGC38321.1"/>
    </source>
</evidence>